<evidence type="ECO:0000313" key="8">
    <source>
        <dbReference type="EMBL" id="PXZ00267.1"/>
    </source>
</evidence>
<dbReference type="InterPro" id="IPR003593">
    <property type="entry name" value="AAA+_ATPase"/>
</dbReference>
<feature type="domain" description="ABC transporter" evidence="7">
    <location>
        <begin position="4"/>
        <end position="236"/>
    </location>
</feature>
<accession>A0A318N0I5</accession>
<keyword evidence="3" id="KW-0547">Nucleotide-binding</keyword>
<gene>
    <name evidence="8" type="ORF">DK869_06445</name>
</gene>
<protein>
    <submittedName>
        <fullName evidence="8">ABC transporter ATP-binding protein</fullName>
    </submittedName>
</protein>
<dbReference type="GO" id="GO:0006829">
    <property type="term" value="P:zinc ion transport"/>
    <property type="evidence" value="ECO:0007669"/>
    <property type="project" value="UniProtKB-KW"/>
</dbReference>
<dbReference type="InterPro" id="IPR027417">
    <property type="entry name" value="P-loop_NTPase"/>
</dbReference>
<evidence type="ECO:0000256" key="3">
    <source>
        <dbReference type="ARBA" id="ARBA00022741"/>
    </source>
</evidence>
<dbReference type="SMART" id="SM00382">
    <property type="entry name" value="AAA"/>
    <property type="match status" value="1"/>
</dbReference>
<sequence>MTILACNKLRIQFGNRLVLSDLTFSIDEPQFIGVFGPNGAGKTSFMKTILGILPVQQGTLKIFGKHPRQVRKEIAYIPQYQNMDSFHLTGRSFIASSVHGNRLGLPFLARKDHQEIDRVLDDVEARDLADLSLMEMSGGQKQRILLAQALLGEPRFIILDEPFNNLDPKWVKVILALIKNIQQERKISVLLSTHDLNPLIHVMNQVLCIGNQSAILGKVQDVITAKTLTKLYGFPIQVIKANNTCFVTTSFN</sequence>
<evidence type="ECO:0000313" key="9">
    <source>
        <dbReference type="Proteomes" id="UP000247565"/>
    </source>
</evidence>
<comment type="caution">
    <text evidence="8">The sequence shown here is derived from an EMBL/GenBank/DDBJ whole genome shotgun (WGS) entry which is preliminary data.</text>
</comment>
<dbReference type="AlphaFoldDB" id="A0A318N0I5"/>
<dbReference type="SUPFAM" id="SSF52540">
    <property type="entry name" value="P-loop containing nucleoside triphosphate hydrolases"/>
    <property type="match status" value="1"/>
</dbReference>
<dbReference type="Pfam" id="PF00005">
    <property type="entry name" value="ABC_tran"/>
    <property type="match status" value="1"/>
</dbReference>
<reference evidence="8 9" key="1">
    <citation type="submission" date="2018-05" db="EMBL/GenBank/DDBJ databases">
        <title>Reference genomes for bee gut microbiota database.</title>
        <authorList>
            <person name="Ellegaard K.M."/>
        </authorList>
    </citation>
    <scope>NUCLEOTIDE SEQUENCE [LARGE SCALE GENOMIC DNA]</scope>
    <source>
        <strain evidence="8 9">ESL0284</strain>
    </source>
</reference>
<dbReference type="OrthoDB" id="9810077at2"/>
<keyword evidence="5" id="KW-0862">Zinc</keyword>
<evidence type="ECO:0000256" key="2">
    <source>
        <dbReference type="ARBA" id="ARBA00022448"/>
    </source>
</evidence>
<dbReference type="EMBL" id="QGLT01000003">
    <property type="protein sequence ID" value="PXZ00267.1"/>
    <property type="molecule type" value="Genomic_DNA"/>
</dbReference>
<dbReference type="InterPro" id="IPR003439">
    <property type="entry name" value="ABC_transporter-like_ATP-bd"/>
</dbReference>
<keyword evidence="9" id="KW-1185">Reference proteome</keyword>
<evidence type="ECO:0000256" key="6">
    <source>
        <dbReference type="ARBA" id="ARBA00023065"/>
    </source>
</evidence>
<dbReference type="InterPro" id="IPR017871">
    <property type="entry name" value="ABC_transporter-like_CS"/>
</dbReference>
<evidence type="ECO:0000256" key="1">
    <source>
        <dbReference type="ARBA" id="ARBA00005417"/>
    </source>
</evidence>
<dbReference type="GeneID" id="83703722"/>
<evidence type="ECO:0000259" key="7">
    <source>
        <dbReference type="PROSITE" id="PS50893"/>
    </source>
</evidence>
<proteinExistence type="inferred from homology"/>
<evidence type="ECO:0000256" key="5">
    <source>
        <dbReference type="ARBA" id="ARBA00022906"/>
    </source>
</evidence>
<dbReference type="GO" id="GO:0005524">
    <property type="term" value="F:ATP binding"/>
    <property type="evidence" value="ECO:0007669"/>
    <property type="project" value="UniProtKB-KW"/>
</dbReference>
<dbReference type="PROSITE" id="PS00211">
    <property type="entry name" value="ABC_TRANSPORTER_1"/>
    <property type="match status" value="1"/>
</dbReference>
<keyword evidence="4 8" id="KW-0067">ATP-binding</keyword>
<comment type="similarity">
    <text evidence="1">Belongs to the ABC transporter superfamily.</text>
</comment>
<dbReference type="RefSeq" id="WP_110439190.1">
    <property type="nucleotide sequence ID" value="NZ_CP033087.1"/>
</dbReference>
<dbReference type="InterPro" id="IPR050153">
    <property type="entry name" value="Metal_Ion_Import_ABC"/>
</dbReference>
<dbReference type="Gene3D" id="3.40.50.300">
    <property type="entry name" value="P-loop containing nucleotide triphosphate hydrolases"/>
    <property type="match status" value="1"/>
</dbReference>
<evidence type="ECO:0000256" key="4">
    <source>
        <dbReference type="ARBA" id="ARBA00022840"/>
    </source>
</evidence>
<keyword evidence="5" id="KW-0864">Zinc transport</keyword>
<dbReference type="Proteomes" id="UP000247565">
    <property type="component" value="Unassembled WGS sequence"/>
</dbReference>
<dbReference type="PANTHER" id="PTHR42734:SF17">
    <property type="entry name" value="METAL TRANSPORT SYSTEM ATP-BINDING PROTEIN TM_0124-RELATED"/>
    <property type="match status" value="1"/>
</dbReference>
<keyword evidence="2" id="KW-0813">Transport</keyword>
<keyword evidence="6" id="KW-0406">Ion transport</keyword>
<dbReference type="GO" id="GO:0016887">
    <property type="term" value="F:ATP hydrolysis activity"/>
    <property type="evidence" value="ECO:0007669"/>
    <property type="project" value="InterPro"/>
</dbReference>
<name>A0A318N0I5_9PROT</name>
<dbReference type="PROSITE" id="PS50893">
    <property type="entry name" value="ABC_TRANSPORTER_2"/>
    <property type="match status" value="1"/>
</dbReference>
<organism evidence="8 9">
    <name type="scientific">Commensalibacter melissae</name>
    <dbReference type="NCBI Taxonomy" id="2070537"/>
    <lineage>
        <taxon>Bacteria</taxon>
        <taxon>Pseudomonadati</taxon>
        <taxon>Pseudomonadota</taxon>
        <taxon>Alphaproteobacteria</taxon>
        <taxon>Acetobacterales</taxon>
        <taxon>Acetobacteraceae</taxon>
    </lineage>
</organism>
<dbReference type="PANTHER" id="PTHR42734">
    <property type="entry name" value="METAL TRANSPORT SYSTEM ATP-BINDING PROTEIN TM_0124-RELATED"/>
    <property type="match status" value="1"/>
</dbReference>